<feature type="domain" description="Glycosyltransferase 2-like" evidence="5">
    <location>
        <begin position="351"/>
        <end position="495"/>
    </location>
</feature>
<dbReference type="AlphaFoldDB" id="A0A7W4UQ08"/>
<dbReference type="PANTHER" id="PTHR43179">
    <property type="entry name" value="RHAMNOSYLTRANSFERASE WBBL"/>
    <property type="match status" value="1"/>
</dbReference>
<accession>A0A7W4UQ08</accession>
<dbReference type="SUPFAM" id="SSF53448">
    <property type="entry name" value="Nucleotide-diphospho-sugar transferases"/>
    <property type="match status" value="2"/>
</dbReference>
<gene>
    <name evidence="6" type="ORF">FHX72_002656</name>
</gene>
<dbReference type="InterPro" id="IPR029044">
    <property type="entry name" value="Nucleotide-diphossugar_trans"/>
</dbReference>
<dbReference type="GO" id="GO:0016757">
    <property type="term" value="F:glycosyltransferase activity"/>
    <property type="evidence" value="ECO:0007669"/>
    <property type="project" value="UniProtKB-KW"/>
</dbReference>
<keyword evidence="7" id="KW-1185">Reference proteome</keyword>
<name>A0A7W4UQ08_9MICO</name>
<comment type="caution">
    <text evidence="6">The sequence shown here is derived from an EMBL/GenBank/DDBJ whole genome shotgun (WGS) entry which is preliminary data.</text>
</comment>
<protein>
    <submittedName>
        <fullName evidence="6">GT2 family glycosyltransferase</fullName>
    </submittedName>
</protein>
<dbReference type="Pfam" id="PF00535">
    <property type="entry name" value="Glycos_transf_2"/>
    <property type="match status" value="2"/>
</dbReference>
<keyword evidence="3" id="KW-0328">Glycosyltransferase</keyword>
<dbReference type="CDD" id="cd00761">
    <property type="entry name" value="Glyco_tranf_GTA_type"/>
    <property type="match status" value="1"/>
</dbReference>
<comment type="similarity">
    <text evidence="2">Belongs to the glycosyltransferase 2 family.</text>
</comment>
<evidence type="ECO:0000256" key="1">
    <source>
        <dbReference type="ARBA" id="ARBA00004776"/>
    </source>
</evidence>
<keyword evidence="4 6" id="KW-0808">Transferase</keyword>
<evidence type="ECO:0000256" key="2">
    <source>
        <dbReference type="ARBA" id="ARBA00006739"/>
    </source>
</evidence>
<sequence>MSTGEELDCSVVVPSYRGAHRLPRLLKRLTDQDFAGTWEVVVVLDGPDAPSQAVLDEYLDLLPLRVVVRDANGGVAAAMQTGVDAARGRIIIRCDDDLAPEPKFISTHMRHHNTGTRVGVIGATRDVFADTAYARVYGHAANQRALDNAYQRTAEQRWIGWAANNSAPKTSITSAGGFDVSLWYGEDSELGFRMHSQGLPIVVDRDLEVAHHGPANSTESRAARAFVAGASRAAFEARHPGESQGTSGSASQGFAAKAWTSAVDTLAGRVRQREGYERLGRVADVAIRVAPARVAEKIVALLVESAGQAGKASGGSDLAAFSAQKDAELARETARLNATSFARNDPRDGITIVIPHYGDPAPTQALVSALEAQRDAPPMRIIVVDDNSPNPIDSAGSAHIVYRAENGGYGSGINSGARLAEHGTLLILNSDLEIDEAFIHDLAHAAAPVMPAVVSPDIVDEHGATQWPARHFPNARQQFVSALSIFARFRGSRWWHEAVGHDTRATPGATVDVDWVVGAVMMLPTDAFRSVHGFDEGFFMNSEEVDLQRRLRQRGLPSVFLGTVRAVHESGGSSDPGLRRSWMLSSALRYAGKWGERPVRHRLALAAAAAINFPVNATRQAAGRDLDALGTLRREFGYALLPPRRVR</sequence>
<dbReference type="InterPro" id="IPR001173">
    <property type="entry name" value="Glyco_trans_2-like"/>
</dbReference>
<evidence type="ECO:0000256" key="4">
    <source>
        <dbReference type="ARBA" id="ARBA00022679"/>
    </source>
</evidence>
<feature type="domain" description="Glycosyltransferase 2-like" evidence="5">
    <location>
        <begin position="10"/>
        <end position="140"/>
    </location>
</feature>
<evidence type="ECO:0000313" key="6">
    <source>
        <dbReference type="EMBL" id="MBB2958510.1"/>
    </source>
</evidence>
<dbReference type="Proteomes" id="UP000545286">
    <property type="component" value="Unassembled WGS sequence"/>
</dbReference>
<reference evidence="6 7" key="1">
    <citation type="submission" date="2020-08" db="EMBL/GenBank/DDBJ databases">
        <title>Sequencing the genomes of 1000 actinobacteria strains.</title>
        <authorList>
            <person name="Klenk H.-P."/>
        </authorList>
    </citation>
    <scope>NUCLEOTIDE SEQUENCE [LARGE SCALE GENOMIC DNA]</scope>
    <source>
        <strain evidence="6 7">DSM 20419</strain>
    </source>
</reference>
<dbReference type="EMBL" id="JACHWJ010000004">
    <property type="protein sequence ID" value="MBB2958510.1"/>
    <property type="molecule type" value="Genomic_DNA"/>
</dbReference>
<dbReference type="RefSeq" id="WP_338110131.1">
    <property type="nucleotide sequence ID" value="NZ_JACHWJ010000004.1"/>
</dbReference>
<evidence type="ECO:0000259" key="5">
    <source>
        <dbReference type="Pfam" id="PF00535"/>
    </source>
</evidence>
<proteinExistence type="inferred from homology"/>
<dbReference type="PANTHER" id="PTHR43179:SF12">
    <property type="entry name" value="GALACTOFURANOSYLTRANSFERASE GLFT2"/>
    <property type="match status" value="1"/>
</dbReference>
<dbReference type="Gene3D" id="3.90.550.10">
    <property type="entry name" value="Spore Coat Polysaccharide Biosynthesis Protein SpsA, Chain A"/>
    <property type="match status" value="2"/>
</dbReference>
<organism evidence="6 7">
    <name type="scientific">Pseudoclavibacter helvolus</name>
    <dbReference type="NCBI Taxonomy" id="255205"/>
    <lineage>
        <taxon>Bacteria</taxon>
        <taxon>Bacillati</taxon>
        <taxon>Actinomycetota</taxon>
        <taxon>Actinomycetes</taxon>
        <taxon>Micrococcales</taxon>
        <taxon>Microbacteriaceae</taxon>
        <taxon>Pseudoclavibacter</taxon>
    </lineage>
</organism>
<comment type="pathway">
    <text evidence="1">Cell wall biogenesis; cell wall polysaccharide biosynthesis.</text>
</comment>
<evidence type="ECO:0000256" key="3">
    <source>
        <dbReference type="ARBA" id="ARBA00022676"/>
    </source>
</evidence>
<evidence type="ECO:0000313" key="7">
    <source>
        <dbReference type="Proteomes" id="UP000545286"/>
    </source>
</evidence>